<dbReference type="EMBL" id="MN740821">
    <property type="protein sequence ID" value="QHU13540.1"/>
    <property type="molecule type" value="Genomic_DNA"/>
</dbReference>
<reference evidence="1" key="1">
    <citation type="journal article" date="2020" name="Nature">
        <title>Giant virus diversity and host interactions through global metagenomics.</title>
        <authorList>
            <person name="Schulz F."/>
            <person name="Roux S."/>
            <person name="Paez-Espino D."/>
            <person name="Jungbluth S."/>
            <person name="Walsh D.A."/>
            <person name="Denef V.J."/>
            <person name="McMahon K.D."/>
            <person name="Konstantinidis K.T."/>
            <person name="Eloe-Fadrosh E.A."/>
            <person name="Kyrpides N.C."/>
            <person name="Woyke T."/>
        </authorList>
    </citation>
    <scope>NUCLEOTIDE SEQUENCE</scope>
    <source>
        <strain evidence="1">GVMAG-S-1101178-73</strain>
    </source>
</reference>
<organism evidence="1">
    <name type="scientific">viral metagenome</name>
    <dbReference type="NCBI Taxonomy" id="1070528"/>
    <lineage>
        <taxon>unclassified sequences</taxon>
        <taxon>metagenomes</taxon>
        <taxon>organismal metagenomes</taxon>
    </lineage>
</organism>
<evidence type="ECO:0000313" key="1">
    <source>
        <dbReference type="EMBL" id="QHU13540.1"/>
    </source>
</evidence>
<protein>
    <submittedName>
        <fullName evidence="1">Uncharacterized protein</fullName>
    </submittedName>
</protein>
<name>A0A6C0K9P3_9ZZZZ</name>
<dbReference type="Pfam" id="PF09553">
    <property type="entry name" value="RE_Eco47II"/>
    <property type="match status" value="1"/>
</dbReference>
<dbReference type="GO" id="GO:0009307">
    <property type="term" value="P:DNA restriction-modification system"/>
    <property type="evidence" value="ECO:0007669"/>
    <property type="project" value="InterPro"/>
</dbReference>
<sequence>MNDTKGECECDFCLDKYYQLLDNSIRNLLSRQEKDVLTYDILDTERSTKNKLMMLKEKQRQMKVGEIWEVVLGNYNGYVNLKIGHDTGLDILSHSKKVAIELKNRTNTDNYSSRKSNLDKLAKFKLANPDYVCIYANINADTEKKTLKGSIKKILHNGVEIEHHIGYKFIKFVLGDDTDMILEFVKNAIDKYI</sequence>
<dbReference type="GO" id="GO:0009036">
    <property type="term" value="F:type II site-specific deoxyribonuclease activity"/>
    <property type="evidence" value="ECO:0007669"/>
    <property type="project" value="InterPro"/>
</dbReference>
<dbReference type="GO" id="GO:0003677">
    <property type="term" value="F:DNA binding"/>
    <property type="evidence" value="ECO:0007669"/>
    <property type="project" value="InterPro"/>
</dbReference>
<dbReference type="InterPro" id="IPR019057">
    <property type="entry name" value="Restrct_endonuc_II_Eco47II"/>
</dbReference>
<proteinExistence type="predicted"/>
<dbReference type="AlphaFoldDB" id="A0A6C0K9P3"/>
<accession>A0A6C0K9P3</accession>